<reference evidence="1 2" key="1">
    <citation type="submission" date="2007-01" db="EMBL/GenBank/DDBJ databases">
        <authorList>
            <person name="Haygood M."/>
            <person name="Podell S."/>
            <person name="Anderson C."/>
            <person name="Hopkinson B."/>
            <person name="Roe K."/>
            <person name="Barbeau K."/>
            <person name="Gaasterland T."/>
            <person name="Ferriera S."/>
            <person name="Johnson J."/>
            <person name="Kravitz S."/>
            <person name="Beeson K."/>
            <person name="Sutton G."/>
            <person name="Rogers Y.-H."/>
            <person name="Friedman R."/>
            <person name="Frazier M."/>
            <person name="Venter J.C."/>
        </authorList>
    </citation>
    <scope>NUCLEOTIDE SEQUENCE [LARGE SCALE GENOMIC DNA]</scope>
    <source>
        <strain evidence="1 2">ATCC 23134</strain>
    </source>
</reference>
<sequence>MATDEQENLLKTLDRASDGLMFMSESDYPFESFYWDFKEELTANKVLTLANEAPDAIVKELKLDAFLKNSVAEESWYDAKETKVARQFQRLVETLKRNLQELRVFRVGGAEADVYIVGKAEFGGYAGLVTHVVQT</sequence>
<protein>
    <recommendedName>
        <fullName evidence="3">Nuclease A inhibitor-like protein</fullName>
    </recommendedName>
</protein>
<dbReference type="Pfam" id="PF07924">
    <property type="entry name" value="NuiA"/>
    <property type="match status" value="1"/>
</dbReference>
<dbReference type="SUPFAM" id="SSF82602">
    <property type="entry name" value="Nuclease A inhibitor (NuiA)"/>
    <property type="match status" value="1"/>
</dbReference>
<dbReference type="EMBL" id="AAWS01000075">
    <property type="protein sequence ID" value="EAY24260.1"/>
    <property type="molecule type" value="Genomic_DNA"/>
</dbReference>
<name>A1ZZA8_MICM2</name>
<accession>A1ZZA8</accession>
<dbReference type="Proteomes" id="UP000004095">
    <property type="component" value="Unassembled WGS sequence"/>
</dbReference>
<evidence type="ECO:0000313" key="1">
    <source>
        <dbReference type="EMBL" id="EAY24260.1"/>
    </source>
</evidence>
<gene>
    <name evidence="1" type="ORF">M23134_03646</name>
</gene>
<dbReference type="OrthoDB" id="960668at2"/>
<dbReference type="Gene3D" id="3.40.1460.10">
    <property type="entry name" value="Nuclease A inhibitor-like"/>
    <property type="match status" value="1"/>
</dbReference>
<keyword evidence="2" id="KW-1185">Reference proteome</keyword>
<organism evidence="1 2">
    <name type="scientific">Microscilla marina ATCC 23134</name>
    <dbReference type="NCBI Taxonomy" id="313606"/>
    <lineage>
        <taxon>Bacteria</taxon>
        <taxon>Pseudomonadati</taxon>
        <taxon>Bacteroidota</taxon>
        <taxon>Cytophagia</taxon>
        <taxon>Cytophagales</taxon>
        <taxon>Microscillaceae</taxon>
        <taxon>Microscilla</taxon>
    </lineage>
</organism>
<evidence type="ECO:0008006" key="3">
    <source>
        <dbReference type="Google" id="ProtNLM"/>
    </source>
</evidence>
<evidence type="ECO:0000313" key="2">
    <source>
        <dbReference type="Proteomes" id="UP000004095"/>
    </source>
</evidence>
<comment type="caution">
    <text evidence="1">The sequence shown here is derived from an EMBL/GenBank/DDBJ whole genome shotgun (WGS) entry which is preliminary data.</text>
</comment>
<dbReference type="eggNOG" id="ENOG50333ZH">
    <property type="taxonomic scope" value="Bacteria"/>
</dbReference>
<dbReference type="InterPro" id="IPR012489">
    <property type="entry name" value="NucleaseA_inhib-like"/>
</dbReference>
<dbReference type="RefSeq" id="WP_002705126.1">
    <property type="nucleotide sequence ID" value="NZ_AAWS01000075.1"/>
</dbReference>
<dbReference type="InterPro" id="IPR036587">
    <property type="entry name" value="NucleaseA_inhib-like_sf"/>
</dbReference>
<dbReference type="AlphaFoldDB" id="A1ZZA8"/>
<proteinExistence type="predicted"/>